<proteinExistence type="predicted"/>
<gene>
    <name evidence="3" type="primary">Dana\GF26264</name>
    <name evidence="3" type="ORF">GF26264</name>
</gene>
<evidence type="ECO:0000313" key="3">
    <source>
        <dbReference type="EMBL" id="KPU74709.1"/>
    </source>
</evidence>
<sequence>MKRWCELPEDDQDDDDDSKDDPIYESREDAKNLSGKAECKQLSNNQMPASNVGCAKVSHMPNVLALLHLSRMPYPAVLASIIAAISSFMIQVPVPMFVTLCSPGFW</sequence>
<dbReference type="EMBL" id="CH902641">
    <property type="protein sequence ID" value="KPU74709.1"/>
    <property type="molecule type" value="Genomic_DNA"/>
</dbReference>
<organism evidence="3 4">
    <name type="scientific">Drosophila ananassae</name>
    <name type="common">Fruit fly</name>
    <dbReference type="NCBI Taxonomy" id="7217"/>
    <lineage>
        <taxon>Eukaryota</taxon>
        <taxon>Metazoa</taxon>
        <taxon>Ecdysozoa</taxon>
        <taxon>Arthropoda</taxon>
        <taxon>Hexapoda</taxon>
        <taxon>Insecta</taxon>
        <taxon>Pterygota</taxon>
        <taxon>Neoptera</taxon>
        <taxon>Endopterygota</taxon>
        <taxon>Diptera</taxon>
        <taxon>Brachycera</taxon>
        <taxon>Muscomorpha</taxon>
        <taxon>Ephydroidea</taxon>
        <taxon>Drosophilidae</taxon>
        <taxon>Drosophila</taxon>
        <taxon>Sophophora</taxon>
    </lineage>
</organism>
<reference evidence="3 4" key="1">
    <citation type="journal article" date="2007" name="Nature">
        <title>Evolution of genes and genomes on the Drosophila phylogeny.</title>
        <authorList>
            <consortium name="Drosophila 12 Genomes Consortium"/>
            <person name="Clark A.G."/>
            <person name="Eisen M.B."/>
            <person name="Smith D.R."/>
            <person name="Bergman C.M."/>
            <person name="Oliver B."/>
            <person name="Markow T.A."/>
            <person name="Kaufman T.C."/>
            <person name="Kellis M."/>
            <person name="Gelbart W."/>
            <person name="Iyer V.N."/>
            <person name="Pollard D.A."/>
            <person name="Sackton T.B."/>
            <person name="Larracuente A.M."/>
            <person name="Singh N.D."/>
            <person name="Abad J.P."/>
            <person name="Abt D.N."/>
            <person name="Adryan B."/>
            <person name="Aguade M."/>
            <person name="Akashi H."/>
            <person name="Anderson W.W."/>
            <person name="Aquadro C.F."/>
            <person name="Ardell D.H."/>
            <person name="Arguello R."/>
            <person name="Artieri C.G."/>
            <person name="Barbash D.A."/>
            <person name="Barker D."/>
            <person name="Barsanti P."/>
            <person name="Batterham P."/>
            <person name="Batzoglou S."/>
            <person name="Begun D."/>
            <person name="Bhutkar A."/>
            <person name="Blanco E."/>
            <person name="Bosak S.A."/>
            <person name="Bradley R.K."/>
            <person name="Brand A.D."/>
            <person name="Brent M.R."/>
            <person name="Brooks A.N."/>
            <person name="Brown R.H."/>
            <person name="Butlin R.K."/>
            <person name="Caggese C."/>
            <person name="Calvi B.R."/>
            <person name="Bernardo de Carvalho A."/>
            <person name="Caspi A."/>
            <person name="Castrezana S."/>
            <person name="Celniker S.E."/>
            <person name="Chang J.L."/>
            <person name="Chapple C."/>
            <person name="Chatterji S."/>
            <person name="Chinwalla A."/>
            <person name="Civetta A."/>
            <person name="Clifton S.W."/>
            <person name="Comeron J.M."/>
            <person name="Costello J.C."/>
            <person name="Coyne J.A."/>
            <person name="Daub J."/>
            <person name="David R.G."/>
            <person name="Delcher A.L."/>
            <person name="Delehaunty K."/>
            <person name="Do C.B."/>
            <person name="Ebling H."/>
            <person name="Edwards K."/>
            <person name="Eickbush T."/>
            <person name="Evans J.D."/>
            <person name="Filipski A."/>
            <person name="Findeiss S."/>
            <person name="Freyhult E."/>
            <person name="Fulton L."/>
            <person name="Fulton R."/>
            <person name="Garcia A.C."/>
            <person name="Gardiner A."/>
            <person name="Garfield D.A."/>
            <person name="Garvin B.E."/>
            <person name="Gibson G."/>
            <person name="Gilbert D."/>
            <person name="Gnerre S."/>
            <person name="Godfrey J."/>
            <person name="Good R."/>
            <person name="Gotea V."/>
            <person name="Gravely B."/>
            <person name="Greenberg A.J."/>
            <person name="Griffiths-Jones S."/>
            <person name="Gross S."/>
            <person name="Guigo R."/>
            <person name="Gustafson E.A."/>
            <person name="Haerty W."/>
            <person name="Hahn M.W."/>
            <person name="Halligan D.L."/>
            <person name="Halpern A.L."/>
            <person name="Halter G.M."/>
            <person name="Han M.V."/>
            <person name="Heger A."/>
            <person name="Hillier L."/>
            <person name="Hinrichs A.S."/>
            <person name="Holmes I."/>
            <person name="Hoskins R.A."/>
            <person name="Hubisz M.J."/>
            <person name="Hultmark D."/>
            <person name="Huntley M.A."/>
            <person name="Jaffe D.B."/>
            <person name="Jagadeeshan S."/>
            <person name="Jeck W.R."/>
            <person name="Johnson J."/>
            <person name="Jones C.D."/>
            <person name="Jordan W.C."/>
            <person name="Karpen G.H."/>
            <person name="Kataoka E."/>
            <person name="Keightley P.D."/>
            <person name="Kheradpour P."/>
            <person name="Kirkness E.F."/>
            <person name="Koerich L.B."/>
            <person name="Kristiansen K."/>
            <person name="Kudrna D."/>
            <person name="Kulathinal R.J."/>
            <person name="Kumar S."/>
            <person name="Kwok R."/>
            <person name="Lander E."/>
            <person name="Langley C.H."/>
            <person name="Lapoint R."/>
            <person name="Lazzaro B.P."/>
            <person name="Lee S.J."/>
            <person name="Levesque L."/>
            <person name="Li R."/>
            <person name="Lin C.F."/>
            <person name="Lin M.F."/>
            <person name="Lindblad-Toh K."/>
            <person name="Llopart A."/>
            <person name="Long M."/>
            <person name="Low L."/>
            <person name="Lozovsky E."/>
            <person name="Lu J."/>
            <person name="Luo M."/>
            <person name="Machado C.A."/>
            <person name="Makalowski W."/>
            <person name="Marzo M."/>
            <person name="Matsuda M."/>
            <person name="Matzkin L."/>
            <person name="McAllister B."/>
            <person name="McBride C.S."/>
            <person name="McKernan B."/>
            <person name="McKernan K."/>
            <person name="Mendez-Lago M."/>
            <person name="Minx P."/>
            <person name="Mollenhauer M.U."/>
            <person name="Montooth K."/>
            <person name="Mount S.M."/>
            <person name="Mu X."/>
            <person name="Myers E."/>
            <person name="Negre B."/>
            <person name="Newfeld S."/>
            <person name="Nielsen R."/>
            <person name="Noor M.A."/>
            <person name="O'Grady P."/>
            <person name="Pachter L."/>
            <person name="Papaceit M."/>
            <person name="Parisi M.J."/>
            <person name="Parisi M."/>
            <person name="Parts L."/>
            <person name="Pedersen J.S."/>
            <person name="Pesole G."/>
            <person name="Phillippy A.M."/>
            <person name="Ponting C.P."/>
            <person name="Pop M."/>
            <person name="Porcelli D."/>
            <person name="Powell J.R."/>
            <person name="Prohaska S."/>
            <person name="Pruitt K."/>
            <person name="Puig M."/>
            <person name="Quesneville H."/>
            <person name="Ram K.R."/>
            <person name="Rand D."/>
            <person name="Rasmussen M.D."/>
            <person name="Reed L.K."/>
            <person name="Reenan R."/>
            <person name="Reily A."/>
            <person name="Remington K.A."/>
            <person name="Rieger T.T."/>
            <person name="Ritchie M.G."/>
            <person name="Robin C."/>
            <person name="Rogers Y.H."/>
            <person name="Rohde C."/>
            <person name="Rozas J."/>
            <person name="Rubenfield M.J."/>
            <person name="Ruiz A."/>
            <person name="Russo S."/>
            <person name="Salzberg S.L."/>
            <person name="Sanchez-Gracia A."/>
            <person name="Saranga D.J."/>
            <person name="Sato H."/>
            <person name="Schaeffer S.W."/>
            <person name="Schatz M.C."/>
            <person name="Schlenke T."/>
            <person name="Schwartz R."/>
            <person name="Segarra C."/>
            <person name="Singh R.S."/>
            <person name="Sirot L."/>
            <person name="Sirota M."/>
            <person name="Sisneros N.B."/>
            <person name="Smith C.D."/>
            <person name="Smith T.F."/>
            <person name="Spieth J."/>
            <person name="Stage D.E."/>
            <person name="Stark A."/>
            <person name="Stephan W."/>
            <person name="Strausberg R.L."/>
            <person name="Strempel S."/>
            <person name="Sturgill D."/>
            <person name="Sutton G."/>
            <person name="Sutton G.G."/>
            <person name="Tao W."/>
            <person name="Teichmann S."/>
            <person name="Tobari Y.N."/>
            <person name="Tomimura Y."/>
            <person name="Tsolas J.M."/>
            <person name="Valente V.L."/>
            <person name="Venter E."/>
            <person name="Venter J.C."/>
            <person name="Vicario S."/>
            <person name="Vieira F.G."/>
            <person name="Vilella A.J."/>
            <person name="Villasante A."/>
            <person name="Walenz B."/>
            <person name="Wang J."/>
            <person name="Wasserman M."/>
            <person name="Watts T."/>
            <person name="Wilson D."/>
            <person name="Wilson R.K."/>
            <person name="Wing R.A."/>
            <person name="Wolfner M.F."/>
            <person name="Wong A."/>
            <person name="Wong G.K."/>
            <person name="Wu C.I."/>
            <person name="Wu G."/>
            <person name="Yamamoto D."/>
            <person name="Yang H.P."/>
            <person name="Yang S.P."/>
            <person name="Yorke J.A."/>
            <person name="Yoshida K."/>
            <person name="Zdobnov E."/>
            <person name="Zhang P."/>
            <person name="Zhang Y."/>
            <person name="Zimin A.V."/>
            <person name="Baldwin J."/>
            <person name="Abdouelleil A."/>
            <person name="Abdulkadir J."/>
            <person name="Abebe A."/>
            <person name="Abera B."/>
            <person name="Abreu J."/>
            <person name="Acer S.C."/>
            <person name="Aftuck L."/>
            <person name="Alexander A."/>
            <person name="An P."/>
            <person name="Anderson E."/>
            <person name="Anderson S."/>
            <person name="Arachi H."/>
            <person name="Azer M."/>
            <person name="Bachantsang P."/>
            <person name="Barry A."/>
            <person name="Bayul T."/>
            <person name="Berlin A."/>
            <person name="Bessette D."/>
            <person name="Bloom T."/>
            <person name="Blye J."/>
            <person name="Boguslavskiy L."/>
            <person name="Bonnet C."/>
            <person name="Boukhgalter B."/>
            <person name="Bourzgui I."/>
            <person name="Brown A."/>
            <person name="Cahill P."/>
            <person name="Channer S."/>
            <person name="Cheshatsang Y."/>
            <person name="Chuda L."/>
            <person name="Citroen M."/>
            <person name="Collymore A."/>
            <person name="Cooke P."/>
            <person name="Costello M."/>
            <person name="D'Aco K."/>
            <person name="Daza R."/>
            <person name="De Haan G."/>
            <person name="DeGray S."/>
            <person name="DeMaso C."/>
            <person name="Dhargay N."/>
            <person name="Dooley K."/>
            <person name="Dooley E."/>
            <person name="Doricent M."/>
            <person name="Dorje P."/>
            <person name="Dorjee K."/>
            <person name="Dupes A."/>
            <person name="Elong R."/>
            <person name="Falk J."/>
            <person name="Farina A."/>
            <person name="Faro S."/>
            <person name="Ferguson D."/>
            <person name="Fisher S."/>
            <person name="Foley C.D."/>
            <person name="Franke A."/>
            <person name="Friedrich D."/>
            <person name="Gadbois L."/>
            <person name="Gearin G."/>
            <person name="Gearin C.R."/>
            <person name="Giannoukos G."/>
            <person name="Goode T."/>
            <person name="Graham J."/>
            <person name="Grandbois E."/>
            <person name="Grewal S."/>
            <person name="Gyaltsen K."/>
            <person name="Hafez N."/>
            <person name="Hagos B."/>
            <person name="Hall J."/>
            <person name="Henson C."/>
            <person name="Hollinger A."/>
            <person name="Honan T."/>
            <person name="Huard M.D."/>
            <person name="Hughes L."/>
            <person name="Hurhula B."/>
            <person name="Husby M.E."/>
            <person name="Kamat A."/>
            <person name="Kanga B."/>
            <person name="Kashin S."/>
            <person name="Khazanovich D."/>
            <person name="Kisner P."/>
            <person name="Lance K."/>
            <person name="Lara M."/>
            <person name="Lee W."/>
            <person name="Lennon N."/>
            <person name="Letendre F."/>
            <person name="LeVine R."/>
            <person name="Lipovsky A."/>
            <person name="Liu X."/>
            <person name="Liu J."/>
            <person name="Liu S."/>
            <person name="Lokyitsang T."/>
            <person name="Lokyitsang Y."/>
            <person name="Lubonja R."/>
            <person name="Lui A."/>
            <person name="MacDonald P."/>
            <person name="Magnisalis V."/>
            <person name="Maru K."/>
            <person name="Matthews C."/>
            <person name="McCusker W."/>
            <person name="McDonough S."/>
            <person name="Mehta T."/>
            <person name="Meldrim J."/>
            <person name="Meneus L."/>
            <person name="Mihai O."/>
            <person name="Mihalev A."/>
            <person name="Mihova T."/>
            <person name="Mittelman R."/>
            <person name="Mlenga V."/>
            <person name="Montmayeur A."/>
            <person name="Mulrain L."/>
            <person name="Navidi A."/>
            <person name="Naylor J."/>
            <person name="Negash T."/>
            <person name="Nguyen T."/>
            <person name="Nguyen N."/>
            <person name="Nicol R."/>
            <person name="Norbu C."/>
            <person name="Norbu N."/>
            <person name="Novod N."/>
            <person name="O'Neill B."/>
            <person name="Osman S."/>
            <person name="Markiewicz E."/>
            <person name="Oyono O.L."/>
            <person name="Patti C."/>
            <person name="Phunkhang P."/>
            <person name="Pierre F."/>
            <person name="Priest M."/>
            <person name="Raghuraman S."/>
            <person name="Rege F."/>
            <person name="Reyes R."/>
            <person name="Rise C."/>
            <person name="Rogov P."/>
            <person name="Ross K."/>
            <person name="Ryan E."/>
            <person name="Settipalli S."/>
            <person name="Shea T."/>
            <person name="Sherpa N."/>
            <person name="Shi L."/>
            <person name="Shih D."/>
            <person name="Sparrow T."/>
            <person name="Spaulding J."/>
            <person name="Stalker J."/>
            <person name="Stange-Thomann N."/>
            <person name="Stavropoulos S."/>
            <person name="Stone C."/>
            <person name="Strader C."/>
            <person name="Tesfaye S."/>
            <person name="Thomson T."/>
            <person name="Thoulutsang Y."/>
            <person name="Thoulutsang D."/>
            <person name="Topham K."/>
            <person name="Topping I."/>
            <person name="Tsamla T."/>
            <person name="Vassiliev H."/>
            <person name="Vo A."/>
            <person name="Wangchuk T."/>
            <person name="Wangdi T."/>
            <person name="Weiand M."/>
            <person name="Wilkinson J."/>
            <person name="Wilson A."/>
            <person name="Yadav S."/>
            <person name="Young G."/>
            <person name="Yu Q."/>
            <person name="Zembek L."/>
            <person name="Zhong D."/>
            <person name="Zimmer A."/>
            <person name="Zwirko Z."/>
            <person name="Jaffe D.B."/>
            <person name="Alvarez P."/>
            <person name="Brockman W."/>
            <person name="Butler J."/>
            <person name="Chin C."/>
            <person name="Gnerre S."/>
            <person name="Grabherr M."/>
            <person name="Kleber M."/>
            <person name="Mauceli E."/>
            <person name="MacCallum I."/>
        </authorList>
    </citation>
    <scope>NUCLEOTIDE SEQUENCE [LARGE SCALE GENOMIC DNA]</scope>
    <source>
        <strain evidence="4">Tucson 14024-0371.13</strain>
    </source>
</reference>
<keyword evidence="4" id="KW-1185">Reference proteome</keyword>
<dbReference type="Proteomes" id="UP000007801">
    <property type="component" value="Unassembled WGS sequence"/>
</dbReference>
<evidence type="ECO:0000256" key="2">
    <source>
        <dbReference type="SAM" id="Phobius"/>
    </source>
</evidence>
<feature type="transmembrane region" description="Helical" evidence="2">
    <location>
        <begin position="76"/>
        <end position="98"/>
    </location>
</feature>
<dbReference type="AlphaFoldDB" id="A0A0P9A8N7"/>
<feature type="region of interest" description="Disordered" evidence="1">
    <location>
        <begin position="1"/>
        <end position="31"/>
    </location>
</feature>
<feature type="compositionally biased region" description="Acidic residues" evidence="1">
    <location>
        <begin position="7"/>
        <end position="19"/>
    </location>
</feature>
<protein>
    <submittedName>
        <fullName evidence="3">Uncharacterized protein</fullName>
    </submittedName>
</protein>
<dbReference type="InParanoid" id="A0A0P9A8N7"/>
<keyword evidence="2" id="KW-1133">Transmembrane helix</keyword>
<evidence type="ECO:0000256" key="1">
    <source>
        <dbReference type="SAM" id="MobiDB-lite"/>
    </source>
</evidence>
<keyword evidence="2" id="KW-0812">Transmembrane</keyword>
<feature type="non-terminal residue" evidence="3">
    <location>
        <position position="106"/>
    </location>
</feature>
<evidence type="ECO:0000313" key="4">
    <source>
        <dbReference type="Proteomes" id="UP000007801"/>
    </source>
</evidence>
<feature type="compositionally biased region" description="Basic and acidic residues" evidence="1">
    <location>
        <begin position="20"/>
        <end position="31"/>
    </location>
</feature>
<name>A0A0P9A8N7_DROAN</name>
<accession>A0A0P9A8N7</accession>
<keyword evidence="2" id="KW-0472">Membrane</keyword>